<feature type="compositionally biased region" description="Polar residues" evidence="4">
    <location>
        <begin position="271"/>
        <end position="286"/>
    </location>
</feature>
<dbReference type="GO" id="GO:0016567">
    <property type="term" value="P:protein ubiquitination"/>
    <property type="evidence" value="ECO:0007669"/>
    <property type="project" value="TreeGrafter"/>
</dbReference>
<organism evidence="6">
    <name type="scientific">Tabanus bromius</name>
    <name type="common">Band-eyed brown horse fly</name>
    <dbReference type="NCBI Taxonomy" id="304241"/>
    <lineage>
        <taxon>Eukaryota</taxon>
        <taxon>Metazoa</taxon>
        <taxon>Ecdysozoa</taxon>
        <taxon>Arthropoda</taxon>
        <taxon>Hexapoda</taxon>
        <taxon>Insecta</taxon>
        <taxon>Pterygota</taxon>
        <taxon>Neoptera</taxon>
        <taxon>Endopterygota</taxon>
        <taxon>Diptera</taxon>
        <taxon>Brachycera</taxon>
        <taxon>Tabanomorpha</taxon>
        <taxon>Tabanoidea</taxon>
        <taxon>Tabanidae</taxon>
        <taxon>Tabanus</taxon>
    </lineage>
</organism>
<feature type="compositionally biased region" description="Acidic residues" evidence="4">
    <location>
        <begin position="190"/>
        <end position="203"/>
    </location>
</feature>
<evidence type="ECO:0000259" key="5">
    <source>
        <dbReference type="PROSITE" id="PS50089"/>
    </source>
</evidence>
<dbReference type="SUPFAM" id="SSF57850">
    <property type="entry name" value="RING/U-box"/>
    <property type="match status" value="1"/>
</dbReference>
<reference evidence="6" key="1">
    <citation type="journal article" date="2015" name="Insect Biochem. Mol. Biol.">
        <title>An insight into the sialome of the horse fly, Tabanus bromius.</title>
        <authorList>
            <person name="Ribeiro J.M."/>
            <person name="Kazimirova M."/>
            <person name="Takac P."/>
            <person name="Andersen J.F."/>
            <person name="Francischetti I.M."/>
        </authorList>
    </citation>
    <scope>NUCLEOTIDE SEQUENCE</scope>
</reference>
<evidence type="ECO:0000256" key="1">
    <source>
        <dbReference type="ARBA" id="ARBA00022771"/>
    </source>
</evidence>
<accession>A0A0K8TLX3</accession>
<dbReference type="EMBL" id="GDAI01002668">
    <property type="protein sequence ID" value="JAI14935.1"/>
    <property type="molecule type" value="mRNA"/>
</dbReference>
<dbReference type="Pfam" id="PF13923">
    <property type="entry name" value="zf-C3HC4_2"/>
    <property type="match status" value="1"/>
</dbReference>
<dbReference type="InterPro" id="IPR031824">
    <property type="entry name" value="RNF220_mid"/>
</dbReference>
<name>A0A0K8TLX3_TABBR</name>
<dbReference type="PANTHER" id="PTHR13459">
    <property type="entry name" value="E3 UBIQUITIN-PROTEIN LIGASE RNF220 ISOFORM X1"/>
    <property type="match status" value="1"/>
</dbReference>
<feature type="non-terminal residue" evidence="6">
    <location>
        <position position="1"/>
    </location>
</feature>
<dbReference type="GO" id="GO:0008270">
    <property type="term" value="F:zinc ion binding"/>
    <property type="evidence" value="ECO:0007669"/>
    <property type="project" value="UniProtKB-KW"/>
</dbReference>
<dbReference type="PANTHER" id="PTHR13459:SF1">
    <property type="entry name" value="E3 UBIQUITIN-PROTEIN LIGASE RNF220 ISOFORM X1"/>
    <property type="match status" value="1"/>
</dbReference>
<keyword evidence="2" id="KW-0862">Zinc</keyword>
<dbReference type="InterPro" id="IPR001841">
    <property type="entry name" value="Znf_RING"/>
</dbReference>
<feature type="domain" description="RING-type" evidence="5">
    <location>
        <begin position="316"/>
        <end position="355"/>
    </location>
</feature>
<evidence type="ECO:0000256" key="3">
    <source>
        <dbReference type="PROSITE-ProRule" id="PRU00175"/>
    </source>
</evidence>
<feature type="region of interest" description="Disordered" evidence="4">
    <location>
        <begin position="256"/>
        <end position="286"/>
    </location>
</feature>
<dbReference type="AlphaFoldDB" id="A0A0K8TLX3"/>
<dbReference type="GO" id="GO:0061630">
    <property type="term" value="F:ubiquitin protein ligase activity"/>
    <property type="evidence" value="ECO:0007669"/>
    <property type="project" value="TreeGrafter"/>
</dbReference>
<keyword evidence="1 3" id="KW-0863">Zinc-finger</keyword>
<dbReference type="InterPro" id="IPR013083">
    <property type="entry name" value="Znf_RING/FYVE/PHD"/>
</dbReference>
<evidence type="ECO:0000256" key="2">
    <source>
        <dbReference type="ARBA" id="ARBA00022833"/>
    </source>
</evidence>
<evidence type="ECO:0000313" key="6">
    <source>
        <dbReference type="EMBL" id="JAI14935.1"/>
    </source>
</evidence>
<sequence>NLHEEGRGIRHRKKQTDPICCPVCGITIRASEIEQHYALEVDRLLKLQLNQKLRKSLNNGNSYHDPIPGCSSNGDDASGCPWVMFQKIRNNRHSRLRIKSRKRKPDEPVCPICNERPTEDINIHVELCLRKSENNEVANGTTSDDESIDIEGESFDEYEWAGQKRIRATSLVEGGYTSLGIGTSLSNPANDDEDEDLNVDGDDTQIYGPPQYTERDVIVIPHGECNKEENENIYLRKLITGQDITTLSVCNSSQCDEEASSDDERPKDMKYNNSQPHVSSVCTSSDNTVGSGNHIIESLKARIREFETQLNNKVKCLICMDEYRKPAVSICCWHVHCEECWLRTLGARKLCPQCNMITSPSDLRKIYM</sequence>
<evidence type="ECO:0000256" key="4">
    <source>
        <dbReference type="SAM" id="MobiDB-lite"/>
    </source>
</evidence>
<keyword evidence="1 3" id="KW-0479">Metal-binding</keyword>
<dbReference type="InterPro" id="IPR040178">
    <property type="entry name" value="RNF220_RING"/>
</dbReference>
<protein>
    <submittedName>
        <fullName evidence="6">Putative e3 ubiquitin-protein ligase</fullName>
    </submittedName>
</protein>
<dbReference type="PROSITE" id="PS50089">
    <property type="entry name" value="ZF_RING_2"/>
    <property type="match status" value="1"/>
</dbReference>
<proteinExistence type="evidence at transcript level"/>
<dbReference type="InterPro" id="IPR052443">
    <property type="entry name" value="E3_ubiq-ligase_RNF220-like"/>
</dbReference>
<dbReference type="Pfam" id="PF15926">
    <property type="entry name" value="RNF220"/>
    <property type="match status" value="1"/>
</dbReference>
<dbReference type="Gene3D" id="3.30.40.10">
    <property type="entry name" value="Zinc/RING finger domain, C3HC4 (zinc finger)"/>
    <property type="match status" value="1"/>
</dbReference>
<dbReference type="CDD" id="cd16563">
    <property type="entry name" value="RING-HC_RNF220"/>
    <property type="match status" value="1"/>
</dbReference>
<feature type="region of interest" description="Disordered" evidence="4">
    <location>
        <begin position="183"/>
        <end position="209"/>
    </location>
</feature>